<keyword evidence="2" id="KW-1185">Reference proteome</keyword>
<feature type="compositionally biased region" description="Polar residues" evidence="1">
    <location>
        <begin position="345"/>
        <end position="360"/>
    </location>
</feature>
<proteinExistence type="predicted"/>
<dbReference type="OrthoDB" id="10256829at2759"/>
<evidence type="ECO:0000256" key="1">
    <source>
        <dbReference type="SAM" id="MobiDB-lite"/>
    </source>
</evidence>
<name>A0A6J2S9K6_COTGO</name>
<dbReference type="Proteomes" id="UP000504630">
    <property type="component" value="Chromosome 23"/>
</dbReference>
<dbReference type="KEGG" id="cgob:115028624"/>
<feature type="compositionally biased region" description="Basic residues" evidence="1">
    <location>
        <begin position="182"/>
        <end position="192"/>
    </location>
</feature>
<accession>A0A6J2S9K6</accession>
<feature type="compositionally biased region" description="Gly residues" evidence="1">
    <location>
        <begin position="373"/>
        <end position="382"/>
    </location>
</feature>
<reference evidence="3" key="1">
    <citation type="submission" date="2025-08" db="UniProtKB">
        <authorList>
            <consortium name="RefSeq"/>
        </authorList>
    </citation>
    <scope>IDENTIFICATION</scope>
</reference>
<gene>
    <name evidence="3" type="primary">LOC115028624</name>
</gene>
<feature type="compositionally biased region" description="Basic and acidic residues" evidence="1">
    <location>
        <begin position="231"/>
        <end position="243"/>
    </location>
</feature>
<dbReference type="RefSeq" id="XP_029318370.1">
    <property type="nucleotide sequence ID" value="XM_029462510.1"/>
</dbReference>
<feature type="compositionally biased region" description="Acidic residues" evidence="1">
    <location>
        <begin position="198"/>
        <end position="223"/>
    </location>
</feature>
<dbReference type="AlphaFoldDB" id="A0A6J2S9K6"/>
<feature type="region of interest" description="Disordered" evidence="1">
    <location>
        <begin position="154"/>
        <end position="405"/>
    </location>
</feature>
<dbReference type="InParanoid" id="A0A6J2S9K6"/>
<dbReference type="GeneID" id="115028624"/>
<protein>
    <submittedName>
        <fullName evidence="3">Uncharacterized protein LOC115028624</fullName>
    </submittedName>
</protein>
<evidence type="ECO:0000313" key="3">
    <source>
        <dbReference type="RefSeq" id="XP_029318370.1"/>
    </source>
</evidence>
<feature type="compositionally biased region" description="Polar residues" evidence="1">
    <location>
        <begin position="244"/>
        <end position="266"/>
    </location>
</feature>
<evidence type="ECO:0000313" key="2">
    <source>
        <dbReference type="Proteomes" id="UP000504630"/>
    </source>
</evidence>
<sequence>MKDIEVMFEAYGIRLPLLKALIDRLLQDGIEDLLRVLGTSQKTTKNTESHTSNVIAEYTSSVKFDLTSQPLKEDTIEDSDIDGHLPGSLTFDPLNKTEGGPTLWTVTTLNGEQELDRTENKLKRRGKEIVDVDVANVSSLKMNLTLINSTFNSTTTQETVSGLPETVAETVLPTQEDSLKKNSGHKKKKNRERGKTSDEDEREEDEEEFYNSEEYSYEYEDELSPNYHLASQERKGHRQEEQLPTHSPAQLQTLPGTSSHPLTSSADGHIDAQVFLTTTEPQSQSLSDIEKDAASLPTPPITTEEPDKVPRSQIRVKKSAPWPDSMVFMPGAPGGRNRFKEAQKHSSSGAQGYNSWNVSLRSKKTLTFKHIPGGRGKNGGRGSDTVIQKNKLEERNKLKKWKSGK</sequence>
<organism evidence="2 3">
    <name type="scientific">Cottoperca gobio</name>
    <name type="common">Frogmouth</name>
    <name type="synonym">Aphritis gobio</name>
    <dbReference type="NCBI Taxonomy" id="56716"/>
    <lineage>
        <taxon>Eukaryota</taxon>
        <taxon>Metazoa</taxon>
        <taxon>Chordata</taxon>
        <taxon>Craniata</taxon>
        <taxon>Vertebrata</taxon>
        <taxon>Euteleostomi</taxon>
        <taxon>Actinopterygii</taxon>
        <taxon>Neopterygii</taxon>
        <taxon>Teleostei</taxon>
        <taxon>Neoteleostei</taxon>
        <taxon>Acanthomorphata</taxon>
        <taxon>Eupercaria</taxon>
        <taxon>Perciformes</taxon>
        <taxon>Notothenioidei</taxon>
        <taxon>Bovichtidae</taxon>
        <taxon>Cottoperca</taxon>
    </lineage>
</organism>
<feature type="compositionally biased region" description="Polar residues" evidence="1">
    <location>
        <begin position="275"/>
        <end position="287"/>
    </location>
</feature>